<evidence type="ECO:0000256" key="1">
    <source>
        <dbReference type="SAM" id="Phobius"/>
    </source>
</evidence>
<gene>
    <name evidence="2" type="ORF">E3T39_02235</name>
</gene>
<sequence length="256" mass="27270">MDITRDTFPGTSRRRLLWVTAIGFTVMLVVGFVAHYLRANLERTTPGWDVLSALASLIYADGEANLWAWASGLLLAAIGLSLAAVGFAVRNESASGVPYFLLAAVAVALSADEIAQLHEKLARFDLGGRFTFAWLTVGVPLAVIVGLIVLWIAKRINRQLRRRLVVAGIIFLLGAVGFEAIGGIVVGGQANDLARASLPYHVMVAFEEGLEVTGAFLALAAALSALSIERTADGILIRTRFARTGDKATKRALASP</sequence>
<keyword evidence="1" id="KW-0812">Transmembrane</keyword>
<proteinExistence type="predicted"/>
<feature type="transmembrane region" description="Helical" evidence="1">
    <location>
        <begin position="96"/>
        <end position="111"/>
    </location>
</feature>
<dbReference type="AlphaFoldDB" id="A0A4V3ISY0"/>
<evidence type="ECO:0000313" key="2">
    <source>
        <dbReference type="EMBL" id="TFD62771.1"/>
    </source>
</evidence>
<feature type="transmembrane region" description="Helical" evidence="1">
    <location>
        <begin position="66"/>
        <end position="89"/>
    </location>
</feature>
<organism evidence="2 3">
    <name type="scientific">Cryobacterium suzukii</name>
    <dbReference type="NCBI Taxonomy" id="1259198"/>
    <lineage>
        <taxon>Bacteria</taxon>
        <taxon>Bacillati</taxon>
        <taxon>Actinomycetota</taxon>
        <taxon>Actinomycetes</taxon>
        <taxon>Micrococcales</taxon>
        <taxon>Microbacteriaceae</taxon>
        <taxon>Cryobacterium</taxon>
    </lineage>
</organism>
<reference evidence="2 3" key="1">
    <citation type="submission" date="2019-03" db="EMBL/GenBank/DDBJ databases">
        <title>Genomics of glacier-inhabiting Cryobacterium strains.</title>
        <authorList>
            <person name="Liu Q."/>
            <person name="Xin Y.-H."/>
        </authorList>
    </citation>
    <scope>NUCLEOTIDE SEQUENCE [LARGE SCALE GENOMIC DNA]</scope>
    <source>
        <strain evidence="2 3">Sr39</strain>
    </source>
</reference>
<name>A0A4V3ISY0_9MICO</name>
<feature type="transmembrane region" description="Helical" evidence="1">
    <location>
        <begin position="210"/>
        <end position="228"/>
    </location>
</feature>
<feature type="transmembrane region" description="Helical" evidence="1">
    <location>
        <begin position="164"/>
        <end position="190"/>
    </location>
</feature>
<dbReference type="Proteomes" id="UP000298170">
    <property type="component" value="Unassembled WGS sequence"/>
</dbReference>
<dbReference type="OrthoDB" id="5111616at2"/>
<evidence type="ECO:0000313" key="3">
    <source>
        <dbReference type="Proteomes" id="UP000298170"/>
    </source>
</evidence>
<feature type="transmembrane region" description="Helical" evidence="1">
    <location>
        <begin position="131"/>
        <end position="152"/>
    </location>
</feature>
<keyword evidence="3" id="KW-1185">Reference proteome</keyword>
<comment type="caution">
    <text evidence="2">The sequence shown here is derived from an EMBL/GenBank/DDBJ whole genome shotgun (WGS) entry which is preliminary data.</text>
</comment>
<feature type="transmembrane region" description="Helical" evidence="1">
    <location>
        <begin position="16"/>
        <end position="37"/>
    </location>
</feature>
<protein>
    <submittedName>
        <fullName evidence="2">Uncharacterized protein</fullName>
    </submittedName>
</protein>
<dbReference type="RefSeq" id="WP_134513117.1">
    <property type="nucleotide sequence ID" value="NZ_SOHJ01000002.1"/>
</dbReference>
<keyword evidence="1" id="KW-0472">Membrane</keyword>
<accession>A0A4V3ISY0</accession>
<keyword evidence="1" id="KW-1133">Transmembrane helix</keyword>
<dbReference type="EMBL" id="SOHJ01000002">
    <property type="protein sequence ID" value="TFD62771.1"/>
    <property type="molecule type" value="Genomic_DNA"/>
</dbReference>